<dbReference type="Gene3D" id="2.170.260.10">
    <property type="entry name" value="paz domain"/>
    <property type="match status" value="1"/>
</dbReference>
<protein>
    <recommendedName>
        <fullName evidence="1">Piwi domain-containing protein</fullName>
    </recommendedName>
</protein>
<dbReference type="EMBL" id="AZBU02000004">
    <property type="protein sequence ID" value="TKR82228.1"/>
    <property type="molecule type" value="Genomic_DNA"/>
</dbReference>
<dbReference type="AlphaFoldDB" id="A0A4U5NGR6"/>
<dbReference type="SUPFAM" id="SSF101690">
    <property type="entry name" value="PAZ domain"/>
    <property type="match status" value="1"/>
</dbReference>
<dbReference type="GO" id="GO:0003676">
    <property type="term" value="F:nucleic acid binding"/>
    <property type="evidence" value="ECO:0007669"/>
    <property type="project" value="InterPro"/>
</dbReference>
<evidence type="ECO:0000313" key="3">
    <source>
        <dbReference type="Proteomes" id="UP000298663"/>
    </source>
</evidence>
<dbReference type="SUPFAM" id="SSF53098">
    <property type="entry name" value="Ribonuclease H-like"/>
    <property type="match status" value="1"/>
</dbReference>
<feature type="domain" description="Piwi" evidence="1">
    <location>
        <begin position="494"/>
        <end position="671"/>
    </location>
</feature>
<proteinExistence type="predicted"/>
<sequence>MQHSLFKNYESVVMNPLIQVAADYEARGIPEVEASTLVKDGSRIFPAIRTKLMNMEGPQALTMEGLHEADHACLCFRWEPFAVHSSLLPLRAGCPQQGALWHPSLHRAQRHEEVLHRGSRQRADRVEVDGQTLKDFLKTEYEVTLKKPDLFLIVEKRGSLDIYHAMELCTVAPFQRPHKKLNVPPRFKWDCHQMKNKASPSKHTDHAKRLRESVGLVNENVFLQGSGVTLATEPMEVTARILESPMLRVKREGLFAVKSKGEWRYPPTTHFVHSAKIERWGVCLIFQERMWCSDRYQAHIRLNNLMKVISDRAGGHGMRMAERFQEPYNVPIREGSSLSDQIEQVRLCFERCKETFDPQFLFFVIQEGIHGLRDCIEAFERKYQIAALDVNNNEALKMALAHCSSRQKSPMAQVLTSTNIEAEKALRTLMAKINTKMGGLNFEVESPAPARWLPLHRFTRRSRGTSNRGLRSSDTLRISAILFSGDARVRKFDESLPEFLAKIVKRCCIQFNKVRGVDPQHVIIYQSQPSKDLCQLIVDRTAILLGEIGISTELTYVFVDEHHDIRLTNTHLNNTSVIEEQNLLPGTVIDTHLVRKGASEFFLNSHIGLVGLSEVPKYTAHDFRSGLDGDNLQSLTYTLCYAVQSLNAPVSVPAPLYVAKNKARHGASCLKLTGKVGARDFVN</sequence>
<dbReference type="InterPro" id="IPR003165">
    <property type="entry name" value="Piwi"/>
</dbReference>
<dbReference type="Gene3D" id="3.30.420.10">
    <property type="entry name" value="Ribonuclease H-like superfamily/Ribonuclease H"/>
    <property type="match status" value="1"/>
</dbReference>
<organism evidence="2 3">
    <name type="scientific">Steinernema carpocapsae</name>
    <name type="common">Entomopathogenic nematode</name>
    <dbReference type="NCBI Taxonomy" id="34508"/>
    <lineage>
        <taxon>Eukaryota</taxon>
        <taxon>Metazoa</taxon>
        <taxon>Ecdysozoa</taxon>
        <taxon>Nematoda</taxon>
        <taxon>Chromadorea</taxon>
        <taxon>Rhabditida</taxon>
        <taxon>Tylenchina</taxon>
        <taxon>Panagrolaimomorpha</taxon>
        <taxon>Strongyloidoidea</taxon>
        <taxon>Steinernematidae</taxon>
        <taxon>Steinernema</taxon>
    </lineage>
</organism>
<reference evidence="2 3" key="1">
    <citation type="journal article" date="2015" name="Genome Biol.">
        <title>Comparative genomics of Steinernema reveals deeply conserved gene regulatory networks.</title>
        <authorList>
            <person name="Dillman A.R."/>
            <person name="Macchietto M."/>
            <person name="Porter C.F."/>
            <person name="Rogers A."/>
            <person name="Williams B."/>
            <person name="Antoshechkin I."/>
            <person name="Lee M.M."/>
            <person name="Goodwin Z."/>
            <person name="Lu X."/>
            <person name="Lewis E.E."/>
            <person name="Goodrich-Blair H."/>
            <person name="Stock S.P."/>
            <person name="Adams B.J."/>
            <person name="Sternberg P.W."/>
            <person name="Mortazavi A."/>
        </authorList>
    </citation>
    <scope>NUCLEOTIDE SEQUENCE [LARGE SCALE GENOMIC DNA]</scope>
    <source>
        <strain evidence="2 3">ALL</strain>
    </source>
</reference>
<dbReference type="InterPro" id="IPR036085">
    <property type="entry name" value="PAZ_dom_sf"/>
</dbReference>
<evidence type="ECO:0000259" key="1">
    <source>
        <dbReference type="PROSITE" id="PS50822"/>
    </source>
</evidence>
<dbReference type="SMART" id="SM00950">
    <property type="entry name" value="Piwi"/>
    <property type="match status" value="1"/>
</dbReference>
<gene>
    <name evidence="2" type="ORF">L596_015983</name>
</gene>
<comment type="caution">
    <text evidence="2">The sequence shown here is derived from an EMBL/GenBank/DDBJ whole genome shotgun (WGS) entry which is preliminary data.</text>
</comment>
<name>A0A4U5NGR6_STECR</name>
<dbReference type="Proteomes" id="UP000298663">
    <property type="component" value="Unassembled WGS sequence"/>
</dbReference>
<reference evidence="2 3" key="2">
    <citation type="journal article" date="2019" name="G3 (Bethesda)">
        <title>Hybrid Assembly of the Genome of the Entomopathogenic Nematode Steinernema carpocapsae Identifies the X-Chromosome.</title>
        <authorList>
            <person name="Serra L."/>
            <person name="Macchietto M."/>
            <person name="Macias-Munoz A."/>
            <person name="McGill C.J."/>
            <person name="Rodriguez I.M."/>
            <person name="Rodriguez B."/>
            <person name="Murad R."/>
            <person name="Mortazavi A."/>
        </authorList>
    </citation>
    <scope>NUCLEOTIDE SEQUENCE [LARGE SCALE GENOMIC DNA]</scope>
    <source>
        <strain evidence="2 3">ALL</strain>
    </source>
</reference>
<dbReference type="Gene3D" id="3.40.50.2300">
    <property type="match status" value="1"/>
</dbReference>
<dbReference type="PROSITE" id="PS50822">
    <property type="entry name" value="PIWI"/>
    <property type="match status" value="1"/>
</dbReference>
<dbReference type="Pfam" id="PF02171">
    <property type="entry name" value="Piwi"/>
    <property type="match status" value="1"/>
</dbReference>
<accession>A0A4U5NGR6</accession>
<dbReference type="InterPro" id="IPR012337">
    <property type="entry name" value="RNaseH-like_sf"/>
</dbReference>
<dbReference type="OrthoDB" id="445936at2759"/>
<dbReference type="STRING" id="34508.A0A4U5NGR6"/>
<keyword evidence="3" id="KW-1185">Reference proteome</keyword>
<dbReference type="InterPro" id="IPR036397">
    <property type="entry name" value="RNaseH_sf"/>
</dbReference>
<evidence type="ECO:0000313" key="2">
    <source>
        <dbReference type="EMBL" id="TKR82228.1"/>
    </source>
</evidence>
<dbReference type="PANTHER" id="PTHR22891">
    <property type="entry name" value="EUKARYOTIC TRANSLATION INITIATION FACTOR 2C"/>
    <property type="match status" value="1"/>
</dbReference>